<reference evidence="2" key="1">
    <citation type="submission" date="2021-09" db="EMBL/GenBank/DDBJ databases">
        <authorList>
            <consortium name="Pathogen Informatics"/>
        </authorList>
    </citation>
    <scope>NUCLEOTIDE SEQUENCE</scope>
</reference>
<sequence length="300" mass="33152">MKKSDELNSQSQENSSIAVHGLRRFNIRQRTTLSSSSTLGNCKDIEVSGTSRSMNQDGQILNSLHTTENDVGATYFRNHDDIEWTKNDISVLKSVIKSSYIGVEPGSSADSIETNHSRADGGTSQRLQKIVPCGYAPNRFPVTVTSTPQFWPKTCYGNPAYAFSNTINLPSTRIILGSSSMTQTALSTSSFGISSANEQIDYSKSPSASDASPGEKPQTLLIGLLRRFENGMNTSRVLQMECKKFSKVDLGNEFFSRKLSFPRHSAVKECAGANDRELQLETLDKKEVLWKVLTVDVMHY</sequence>
<evidence type="ECO:0000313" key="3">
    <source>
        <dbReference type="Proteomes" id="UP000746747"/>
    </source>
</evidence>
<protein>
    <submittedName>
        <fullName evidence="2">Uncharacterized protein</fullName>
    </submittedName>
</protein>
<evidence type="ECO:0000256" key="1">
    <source>
        <dbReference type="SAM" id="MobiDB-lite"/>
    </source>
</evidence>
<feature type="region of interest" description="Disordered" evidence="1">
    <location>
        <begin position="105"/>
        <end position="124"/>
    </location>
</feature>
<evidence type="ECO:0000313" key="2">
    <source>
        <dbReference type="EMBL" id="CAG9538030.1"/>
    </source>
</evidence>
<proteinExistence type="predicted"/>
<comment type="caution">
    <text evidence="2">The sequence shown here is derived from an EMBL/GenBank/DDBJ whole genome shotgun (WGS) entry which is preliminary data.</text>
</comment>
<dbReference type="OrthoDB" id="277011at2759"/>
<organism evidence="2 3">
    <name type="scientific">Cercopithifilaria johnstoni</name>
    <dbReference type="NCBI Taxonomy" id="2874296"/>
    <lineage>
        <taxon>Eukaryota</taxon>
        <taxon>Metazoa</taxon>
        <taxon>Ecdysozoa</taxon>
        <taxon>Nematoda</taxon>
        <taxon>Chromadorea</taxon>
        <taxon>Rhabditida</taxon>
        <taxon>Spirurina</taxon>
        <taxon>Spiruromorpha</taxon>
        <taxon>Filarioidea</taxon>
        <taxon>Onchocercidae</taxon>
        <taxon>Cercopithifilaria</taxon>
    </lineage>
</organism>
<dbReference type="Proteomes" id="UP000746747">
    <property type="component" value="Unassembled WGS sequence"/>
</dbReference>
<dbReference type="EMBL" id="CAKAEH010001614">
    <property type="protein sequence ID" value="CAG9538030.1"/>
    <property type="molecule type" value="Genomic_DNA"/>
</dbReference>
<keyword evidence="3" id="KW-1185">Reference proteome</keyword>
<dbReference type="AlphaFoldDB" id="A0A8J2M1W9"/>
<name>A0A8J2M1W9_9BILA</name>
<accession>A0A8J2M1W9</accession>
<gene>
    <name evidence="2" type="ORF">CJOHNSTONI_LOCUS7781</name>
</gene>